<dbReference type="EMBL" id="GL348718">
    <property type="protein sequence ID" value="EFH51303.1"/>
    <property type="molecule type" value="Genomic_DNA"/>
</dbReference>
<gene>
    <name evidence="1" type="ORF">ARALYDRAFT_912237</name>
</gene>
<evidence type="ECO:0000313" key="1">
    <source>
        <dbReference type="EMBL" id="EFH51303.1"/>
    </source>
</evidence>
<evidence type="ECO:0000313" key="2">
    <source>
        <dbReference type="Proteomes" id="UP000008694"/>
    </source>
</evidence>
<dbReference type="Gene3D" id="1.20.1260.60">
    <property type="entry name" value="Vacuolar protein sorting-associated protein Ist1"/>
    <property type="match status" value="1"/>
</dbReference>
<dbReference type="Gramene" id="scaffold_604294.1">
    <property type="protein sequence ID" value="scaffold_604294.1"/>
    <property type="gene ID" value="scaffold_604294.1"/>
</dbReference>
<dbReference type="AlphaFoldDB" id="D7M5S4"/>
<dbReference type="STRING" id="81972.D7M5S4"/>
<name>D7M5S4_ARALL</name>
<proteinExistence type="predicted"/>
<dbReference type="eggNOG" id="KOG2027">
    <property type="taxonomic scope" value="Eukaryota"/>
</dbReference>
<dbReference type="HOGENOM" id="CLU_3089957_0_0_1"/>
<reference evidence="2" key="1">
    <citation type="journal article" date="2011" name="Nat. Genet.">
        <title>The Arabidopsis lyrata genome sequence and the basis of rapid genome size change.</title>
        <authorList>
            <person name="Hu T.T."/>
            <person name="Pattyn P."/>
            <person name="Bakker E.G."/>
            <person name="Cao J."/>
            <person name="Cheng J.-F."/>
            <person name="Clark R.M."/>
            <person name="Fahlgren N."/>
            <person name="Fawcett J.A."/>
            <person name="Grimwood J."/>
            <person name="Gundlach H."/>
            <person name="Haberer G."/>
            <person name="Hollister J.D."/>
            <person name="Ossowski S."/>
            <person name="Ottilar R.P."/>
            <person name="Salamov A.A."/>
            <person name="Schneeberger K."/>
            <person name="Spannagl M."/>
            <person name="Wang X."/>
            <person name="Yang L."/>
            <person name="Nasrallah M.E."/>
            <person name="Bergelson J."/>
            <person name="Carrington J.C."/>
            <person name="Gaut B.S."/>
            <person name="Schmutz J."/>
            <person name="Mayer K.F.X."/>
            <person name="Van de Peer Y."/>
            <person name="Grigoriev I.V."/>
            <person name="Nordborg M."/>
            <person name="Weigel D."/>
            <person name="Guo Y.-L."/>
        </authorList>
    </citation>
    <scope>NUCLEOTIDE SEQUENCE [LARGE SCALE GENOMIC DNA]</scope>
    <source>
        <strain evidence="2">cv. MN47</strain>
    </source>
</reference>
<keyword evidence="2" id="KW-1185">Reference proteome</keyword>
<accession>D7M5S4</accession>
<dbReference type="Proteomes" id="UP000008694">
    <property type="component" value="Unassembled WGS sequence"/>
</dbReference>
<dbReference type="InterPro" id="IPR042277">
    <property type="entry name" value="IST1-like"/>
</dbReference>
<protein>
    <submittedName>
        <fullName evidence="1">Uncharacterized protein</fullName>
    </submittedName>
</protein>
<organism evidence="2">
    <name type="scientific">Arabidopsis lyrata subsp. lyrata</name>
    <name type="common">Lyre-leaved rock-cress</name>
    <dbReference type="NCBI Taxonomy" id="81972"/>
    <lineage>
        <taxon>Eukaryota</taxon>
        <taxon>Viridiplantae</taxon>
        <taxon>Streptophyta</taxon>
        <taxon>Embryophyta</taxon>
        <taxon>Tracheophyta</taxon>
        <taxon>Spermatophyta</taxon>
        <taxon>Magnoliopsida</taxon>
        <taxon>eudicotyledons</taxon>
        <taxon>Gunneridae</taxon>
        <taxon>Pentapetalae</taxon>
        <taxon>rosids</taxon>
        <taxon>malvids</taxon>
        <taxon>Brassicales</taxon>
        <taxon>Brassicaceae</taxon>
        <taxon>Camelineae</taxon>
        <taxon>Arabidopsis</taxon>
    </lineage>
</organism>
<sequence>MTFLFFSSKKSKTAAKMDVARIKLIRNKRLVVVKQMRRDIDVLLQSGQNATA</sequence>